<dbReference type="InterPro" id="IPR050595">
    <property type="entry name" value="Bact_response_regulator"/>
</dbReference>
<evidence type="ECO:0000256" key="2">
    <source>
        <dbReference type="PROSITE-ProRule" id="PRU00169"/>
    </source>
</evidence>
<dbReference type="SMART" id="SM00448">
    <property type="entry name" value="REC"/>
    <property type="match status" value="1"/>
</dbReference>
<dbReference type="AlphaFoldDB" id="A0A7L5DY15"/>
<proteinExistence type="predicted"/>
<dbReference type="InterPro" id="IPR011006">
    <property type="entry name" value="CheY-like_superfamily"/>
</dbReference>
<protein>
    <submittedName>
        <fullName evidence="4">Response regulator</fullName>
    </submittedName>
</protein>
<gene>
    <name evidence="4" type="ORF">HH214_08920</name>
</gene>
<keyword evidence="5" id="KW-1185">Reference proteome</keyword>
<organism evidence="4 5">
    <name type="scientific">Mucilaginibacter robiniae</name>
    <dbReference type="NCBI Taxonomy" id="2728022"/>
    <lineage>
        <taxon>Bacteria</taxon>
        <taxon>Pseudomonadati</taxon>
        <taxon>Bacteroidota</taxon>
        <taxon>Sphingobacteriia</taxon>
        <taxon>Sphingobacteriales</taxon>
        <taxon>Sphingobacteriaceae</taxon>
        <taxon>Mucilaginibacter</taxon>
    </lineage>
</organism>
<evidence type="ECO:0000259" key="3">
    <source>
        <dbReference type="PROSITE" id="PS50110"/>
    </source>
</evidence>
<name>A0A7L5DY15_9SPHI</name>
<dbReference type="EMBL" id="CP051682">
    <property type="protein sequence ID" value="QJD95990.1"/>
    <property type="molecule type" value="Genomic_DNA"/>
</dbReference>
<accession>A0A7L5DY15</accession>
<feature type="domain" description="Response regulatory" evidence="3">
    <location>
        <begin position="7"/>
        <end position="121"/>
    </location>
</feature>
<dbReference type="PROSITE" id="PS50110">
    <property type="entry name" value="RESPONSE_REGULATORY"/>
    <property type="match status" value="1"/>
</dbReference>
<reference evidence="4 5" key="1">
    <citation type="submission" date="2020-04" db="EMBL/GenBank/DDBJ databases">
        <title>Genome sequencing of novel species.</title>
        <authorList>
            <person name="Heo J."/>
            <person name="Kim S.-J."/>
            <person name="Kim J.-S."/>
            <person name="Hong S.-B."/>
            <person name="Kwon S.-W."/>
        </authorList>
    </citation>
    <scope>NUCLEOTIDE SEQUENCE [LARGE SCALE GENOMIC DNA]</scope>
    <source>
        <strain evidence="4 5">F39-2</strain>
    </source>
</reference>
<sequence length="123" mass="13698">MKASKTKVLVCDDDRDILEMTGMLLEMEGYEVTTQSDSTKVLQQASEVQPDVFLLDFWMPHPSGEKLIQLIKASPRLSHIPVILFSAAINARQIAQASGADGYIDKPFDMEKLTAVIKTVMKQ</sequence>
<evidence type="ECO:0000313" key="4">
    <source>
        <dbReference type="EMBL" id="QJD95990.1"/>
    </source>
</evidence>
<dbReference type="PANTHER" id="PTHR44591:SF3">
    <property type="entry name" value="RESPONSE REGULATORY DOMAIN-CONTAINING PROTEIN"/>
    <property type="match status" value="1"/>
</dbReference>
<dbReference type="KEGG" id="mrob:HH214_08920"/>
<dbReference type="RefSeq" id="WP_169607010.1">
    <property type="nucleotide sequence ID" value="NZ_CP051682.1"/>
</dbReference>
<dbReference type="Proteomes" id="UP000503278">
    <property type="component" value="Chromosome"/>
</dbReference>
<evidence type="ECO:0000256" key="1">
    <source>
        <dbReference type="ARBA" id="ARBA00022553"/>
    </source>
</evidence>
<evidence type="ECO:0000313" key="5">
    <source>
        <dbReference type="Proteomes" id="UP000503278"/>
    </source>
</evidence>
<dbReference type="InterPro" id="IPR001789">
    <property type="entry name" value="Sig_transdc_resp-reg_receiver"/>
</dbReference>
<keyword evidence="1 2" id="KW-0597">Phosphoprotein</keyword>
<dbReference type="PANTHER" id="PTHR44591">
    <property type="entry name" value="STRESS RESPONSE REGULATOR PROTEIN 1"/>
    <property type="match status" value="1"/>
</dbReference>
<dbReference type="GO" id="GO:0000160">
    <property type="term" value="P:phosphorelay signal transduction system"/>
    <property type="evidence" value="ECO:0007669"/>
    <property type="project" value="InterPro"/>
</dbReference>
<dbReference type="Gene3D" id="3.40.50.2300">
    <property type="match status" value="1"/>
</dbReference>
<dbReference type="SUPFAM" id="SSF52172">
    <property type="entry name" value="CheY-like"/>
    <property type="match status" value="1"/>
</dbReference>
<feature type="modified residue" description="4-aspartylphosphate" evidence="2">
    <location>
        <position position="56"/>
    </location>
</feature>
<dbReference type="Pfam" id="PF00072">
    <property type="entry name" value="Response_reg"/>
    <property type="match status" value="1"/>
</dbReference>